<organism evidence="3 4">
    <name type="scientific">Methylovirgula ligni</name>
    <dbReference type="NCBI Taxonomy" id="569860"/>
    <lineage>
        <taxon>Bacteria</taxon>
        <taxon>Pseudomonadati</taxon>
        <taxon>Pseudomonadota</taxon>
        <taxon>Alphaproteobacteria</taxon>
        <taxon>Hyphomicrobiales</taxon>
        <taxon>Beijerinckiaceae</taxon>
        <taxon>Methylovirgula</taxon>
    </lineage>
</organism>
<keyword evidence="1" id="KW-0560">Oxidoreductase</keyword>
<dbReference type="AlphaFoldDB" id="A0A3D9Z1S1"/>
<protein>
    <submittedName>
        <fullName evidence="3">Phenylpropionate dioxygenase-like ring-hydroxylating dioxygenase large terminal subunit</fullName>
    </submittedName>
</protein>
<dbReference type="InterPro" id="IPR036922">
    <property type="entry name" value="Rieske_2Fe-2S_sf"/>
</dbReference>
<comment type="caution">
    <text evidence="3">The sequence shown here is derived from an EMBL/GenBank/DDBJ whole genome shotgun (WGS) entry which is preliminary data.</text>
</comment>
<dbReference type="Proteomes" id="UP000256900">
    <property type="component" value="Unassembled WGS sequence"/>
</dbReference>
<gene>
    <name evidence="3" type="ORF">DES32_0339</name>
</gene>
<keyword evidence="3" id="KW-0223">Dioxygenase</keyword>
<dbReference type="GO" id="GO:0051537">
    <property type="term" value="F:2 iron, 2 sulfur cluster binding"/>
    <property type="evidence" value="ECO:0007669"/>
    <property type="project" value="InterPro"/>
</dbReference>
<dbReference type="PANTHER" id="PTHR21266">
    <property type="entry name" value="IRON-SULFUR DOMAIN CONTAINING PROTEIN"/>
    <property type="match status" value="1"/>
</dbReference>
<feature type="domain" description="Vanillate O-demethylase oxygenase-like C-terminal catalytic" evidence="2">
    <location>
        <begin position="108"/>
        <end position="278"/>
    </location>
</feature>
<dbReference type="GO" id="GO:0051213">
    <property type="term" value="F:dioxygenase activity"/>
    <property type="evidence" value="ECO:0007669"/>
    <property type="project" value="UniProtKB-KW"/>
</dbReference>
<keyword evidence="4" id="KW-1185">Reference proteome</keyword>
<dbReference type="RefSeq" id="WP_115834934.1">
    <property type="nucleotide sequence ID" value="NZ_CP025086.1"/>
</dbReference>
<accession>A0A3D9Z1S1</accession>
<dbReference type="EMBL" id="QUMO01000001">
    <property type="protein sequence ID" value="REF89124.1"/>
    <property type="molecule type" value="Genomic_DNA"/>
</dbReference>
<dbReference type="SUPFAM" id="SSF50022">
    <property type="entry name" value="ISP domain"/>
    <property type="match status" value="1"/>
</dbReference>
<evidence type="ECO:0000313" key="4">
    <source>
        <dbReference type="Proteomes" id="UP000256900"/>
    </source>
</evidence>
<evidence type="ECO:0000313" key="3">
    <source>
        <dbReference type="EMBL" id="REF89124.1"/>
    </source>
</evidence>
<dbReference type="InterPro" id="IPR050584">
    <property type="entry name" value="Cholesterol_7-desaturase"/>
</dbReference>
<dbReference type="OrthoDB" id="9769355at2"/>
<dbReference type="Pfam" id="PF19112">
    <property type="entry name" value="VanA_C"/>
    <property type="match status" value="1"/>
</dbReference>
<dbReference type="SUPFAM" id="SSF55961">
    <property type="entry name" value="Bet v1-like"/>
    <property type="match status" value="1"/>
</dbReference>
<proteinExistence type="predicted"/>
<sequence>MTVTSDPVALNDWYVVTFEDEIAPGATQTTRLLGQDILVVRDLEREFHCFLVEEDGSKTPVPQLKRRYGFVWITLGAPTHDIIDIPQFKEEGRTFFHRGRIGVPSSGQRVIENFFDLAHFSFVHTGTLGGYESAEVQRYSVQLREEGRELWAVGCSFYQPKPSVAASTSATIYTDYRIPSPFITILYKDSLIKPGQKDLIGLFVQPHDEEHCTVQSFALLFDTGNSITHLLHFYHEIFMQDRAILIQQMPKKLPVHARREIPTISDASSVAYRRWLDRSGLEFGLDRTAE</sequence>
<dbReference type="PANTHER" id="PTHR21266:SF60">
    <property type="entry name" value="3-KETOSTEROID-9-ALPHA-MONOOXYGENASE, OXYGENASE COMPONENT"/>
    <property type="match status" value="1"/>
</dbReference>
<evidence type="ECO:0000259" key="2">
    <source>
        <dbReference type="Pfam" id="PF19112"/>
    </source>
</evidence>
<evidence type="ECO:0000256" key="1">
    <source>
        <dbReference type="ARBA" id="ARBA00023002"/>
    </source>
</evidence>
<reference evidence="3 4" key="1">
    <citation type="submission" date="2018-08" db="EMBL/GenBank/DDBJ databases">
        <title>Genomic Encyclopedia of Type Strains, Phase IV (KMG-IV): sequencing the most valuable type-strain genomes for metagenomic binning, comparative biology and taxonomic classification.</title>
        <authorList>
            <person name="Goeker M."/>
        </authorList>
    </citation>
    <scope>NUCLEOTIDE SEQUENCE [LARGE SCALE GENOMIC DNA]</scope>
    <source>
        <strain evidence="3 4">BW863</strain>
    </source>
</reference>
<dbReference type="InterPro" id="IPR044043">
    <property type="entry name" value="VanA_C_cat"/>
</dbReference>
<dbReference type="Gene3D" id="3.90.380.10">
    <property type="entry name" value="Naphthalene 1,2-dioxygenase Alpha Subunit, Chain A, domain 1"/>
    <property type="match status" value="1"/>
</dbReference>
<name>A0A3D9Z1S1_9HYPH</name>